<keyword evidence="2" id="KW-1185">Reference proteome</keyword>
<gene>
    <name evidence="1" type="ORF">LC087_07210</name>
</gene>
<evidence type="ECO:0000313" key="2">
    <source>
        <dbReference type="Proteomes" id="UP001197974"/>
    </source>
</evidence>
<accession>A0ABY9JYQ3</accession>
<dbReference type="EMBL" id="CP129013">
    <property type="protein sequence ID" value="WLR43898.1"/>
    <property type="molecule type" value="Genomic_DNA"/>
</dbReference>
<dbReference type="RefSeq" id="WP_264189876.1">
    <property type="nucleotide sequence ID" value="NZ_CP129013.1"/>
</dbReference>
<sequence length="43" mass="4843">MERGLQIQFTFTDPNALDDIDILAVIDAEQTPIEFENVFSGQT</sequence>
<dbReference type="Proteomes" id="UP001197974">
    <property type="component" value="Chromosome"/>
</dbReference>
<name>A0ABY9JYQ3_9BACI</name>
<evidence type="ECO:0000313" key="1">
    <source>
        <dbReference type="EMBL" id="WLR43898.1"/>
    </source>
</evidence>
<proteinExistence type="predicted"/>
<organism evidence="1 2">
    <name type="scientific">Bacillus carboniphilus</name>
    <dbReference type="NCBI Taxonomy" id="86663"/>
    <lineage>
        <taxon>Bacteria</taxon>
        <taxon>Bacillati</taxon>
        <taxon>Bacillota</taxon>
        <taxon>Bacilli</taxon>
        <taxon>Bacillales</taxon>
        <taxon>Bacillaceae</taxon>
        <taxon>Bacillus</taxon>
    </lineage>
</organism>
<protein>
    <submittedName>
        <fullName evidence="1">Uncharacterized protein</fullName>
    </submittedName>
</protein>
<reference evidence="1 2" key="1">
    <citation type="submission" date="2023-06" db="EMBL/GenBank/DDBJ databases">
        <title>Five Gram-positive bacteria isolated from mangrove sediments in Shenzhen, Guangdong, China.</title>
        <authorList>
            <person name="Yu S."/>
            <person name="Zheng W."/>
            <person name="Huang Y."/>
        </authorList>
    </citation>
    <scope>NUCLEOTIDE SEQUENCE [LARGE SCALE GENOMIC DNA]</scope>
    <source>
        <strain evidence="1 2">SaN35-3</strain>
    </source>
</reference>